<organism evidence="1 2">
    <name type="scientific">Colletotrichum destructivum</name>
    <dbReference type="NCBI Taxonomy" id="34406"/>
    <lineage>
        <taxon>Eukaryota</taxon>
        <taxon>Fungi</taxon>
        <taxon>Dikarya</taxon>
        <taxon>Ascomycota</taxon>
        <taxon>Pezizomycotina</taxon>
        <taxon>Sordariomycetes</taxon>
        <taxon>Hypocreomycetidae</taxon>
        <taxon>Glomerellales</taxon>
        <taxon>Glomerellaceae</taxon>
        <taxon>Colletotrichum</taxon>
        <taxon>Colletotrichum destructivum species complex</taxon>
    </lineage>
</organism>
<protein>
    <submittedName>
        <fullName evidence="1">Uncharacterized protein</fullName>
    </submittedName>
</protein>
<evidence type="ECO:0000313" key="2">
    <source>
        <dbReference type="Proteomes" id="UP001322277"/>
    </source>
</evidence>
<dbReference type="Proteomes" id="UP001322277">
    <property type="component" value="Chromosome 4"/>
</dbReference>
<keyword evidence="2" id="KW-1185">Reference proteome</keyword>
<accession>A0AAX4IFN4</accession>
<evidence type="ECO:0000313" key="1">
    <source>
        <dbReference type="EMBL" id="WQF82161.1"/>
    </source>
</evidence>
<dbReference type="GeneID" id="87943678"/>
<dbReference type="KEGG" id="cdet:87943678"/>
<dbReference type="AlphaFoldDB" id="A0AAX4IFN4"/>
<proteinExistence type="predicted"/>
<dbReference type="RefSeq" id="XP_062779385.1">
    <property type="nucleotide sequence ID" value="XM_062923334.1"/>
</dbReference>
<gene>
    <name evidence="1" type="ORF">CDEST_07175</name>
</gene>
<dbReference type="EMBL" id="CP137308">
    <property type="protein sequence ID" value="WQF82161.1"/>
    <property type="molecule type" value="Genomic_DNA"/>
</dbReference>
<reference evidence="2" key="1">
    <citation type="journal article" date="2023" name="bioRxiv">
        <title>Complete genome of the Medicago anthracnose fungus, Colletotrichum destructivum, reveals a mini-chromosome-like region within a core chromosome.</title>
        <authorList>
            <person name="Lapalu N."/>
            <person name="Simon A."/>
            <person name="Lu A."/>
            <person name="Plaumann P.-L."/>
            <person name="Amselem J."/>
            <person name="Pigne S."/>
            <person name="Auger A."/>
            <person name="Koch C."/>
            <person name="Dallery J.-F."/>
            <person name="O'Connell R.J."/>
        </authorList>
    </citation>
    <scope>NUCLEOTIDE SEQUENCE [LARGE SCALE GENOMIC DNA]</scope>
    <source>
        <strain evidence="2">CBS 520.97</strain>
    </source>
</reference>
<sequence>MAPDKQRDQQGWKPALLVGRLFNVSRCRSSWDSGDTSTKHYTSIGFAGWSEVLDHLSLDAFRLAASHPQHPTIAPAPWTTELHDGDDLFEWAGPNIWFKTTKIASEVKGRDEGISASHVVLRVRMRRAAWLALRTLTMENSKFTM</sequence>
<name>A0AAX4IFN4_9PEZI</name>